<organism evidence="6">
    <name type="scientific">Candidatus Atribacter allofermentans</name>
    <dbReference type="NCBI Taxonomy" id="1852833"/>
    <lineage>
        <taxon>Bacteria</taxon>
        <taxon>Pseudomonadati</taxon>
        <taxon>Atribacterota</taxon>
        <taxon>Atribacteria</taxon>
        <taxon>Atribacterales</taxon>
        <taxon>Atribacteraceae</taxon>
        <taxon>Atribacter</taxon>
    </lineage>
</organism>
<dbReference type="InterPro" id="IPR013785">
    <property type="entry name" value="Aldolase_TIM"/>
</dbReference>
<dbReference type="CDD" id="cd00452">
    <property type="entry name" value="KDPG_aldolase"/>
    <property type="match status" value="1"/>
</dbReference>
<dbReference type="PANTHER" id="PTHR30246">
    <property type="entry name" value="2-KETO-3-DEOXY-6-PHOSPHOGLUCONATE ALDOLASE"/>
    <property type="match status" value="1"/>
</dbReference>
<reference evidence="6" key="1">
    <citation type="submission" date="2017-02" db="EMBL/GenBank/DDBJ databases">
        <title>Delving into the versatile metabolic prowess of the omnipresent phylum Bacteroidetes.</title>
        <authorList>
            <person name="Nobu M.K."/>
            <person name="Mei R."/>
            <person name="Narihiro T."/>
            <person name="Kuroda K."/>
            <person name="Liu W.-T."/>
        </authorList>
    </citation>
    <scope>NUCLEOTIDE SEQUENCE</scope>
    <source>
        <strain evidence="6">ADurb.Bin276</strain>
    </source>
</reference>
<keyword evidence="4" id="KW-0456">Lyase</keyword>
<dbReference type="NCBIfam" id="TIGR01182">
    <property type="entry name" value="eda"/>
    <property type="match status" value="1"/>
</dbReference>
<sequence>MHFKDRFETIHFIESKKIVAIIRAKEGGSFLDAVKALKKGGIECIEVTMTTPGALKTLEEVRSKIDDVLFGAGTVLDPETARQAILSGAQFIVTPSLNLEVIRLSHRYDIPIIPGAFTPTEILSAWENGAECVKVFPASNVGPDYIKAIKGPFPQIKICPTGGISLENMKAFLKAGASCLGVGGKLVDASLIKNQKWDELTSIAKEYVAQLND</sequence>
<evidence type="ECO:0000256" key="3">
    <source>
        <dbReference type="ARBA" id="ARBA00011233"/>
    </source>
</evidence>
<keyword evidence="5" id="KW-0119">Carbohydrate metabolism</keyword>
<dbReference type="Pfam" id="PF01081">
    <property type="entry name" value="Aldolase"/>
    <property type="match status" value="1"/>
</dbReference>
<comment type="subunit">
    <text evidence="3">Homotrimer.</text>
</comment>
<evidence type="ECO:0000313" key="6">
    <source>
        <dbReference type="EMBL" id="OQA54850.1"/>
    </source>
</evidence>
<proteinExistence type="inferred from homology"/>
<dbReference type="SUPFAM" id="SSF51569">
    <property type="entry name" value="Aldolase"/>
    <property type="match status" value="1"/>
</dbReference>
<dbReference type="AlphaFoldDB" id="A0A1V5SJX5"/>
<evidence type="ECO:0000256" key="2">
    <source>
        <dbReference type="ARBA" id="ARBA00006906"/>
    </source>
</evidence>
<name>A0A1V5SJX5_9BACT</name>
<dbReference type="GO" id="GO:0016829">
    <property type="term" value="F:lyase activity"/>
    <property type="evidence" value="ECO:0007669"/>
    <property type="project" value="UniProtKB-KW"/>
</dbReference>
<dbReference type="InterPro" id="IPR000887">
    <property type="entry name" value="Aldlse_KDPG_KHG"/>
</dbReference>
<gene>
    <name evidence="6" type="primary">kdgA</name>
    <name evidence="6" type="ORF">BWY41_01861</name>
</gene>
<protein>
    <submittedName>
        <fullName evidence="6">KHG/KDPG aldolase</fullName>
    </submittedName>
</protein>
<dbReference type="Gene3D" id="3.20.20.70">
    <property type="entry name" value="Aldolase class I"/>
    <property type="match status" value="1"/>
</dbReference>
<accession>A0A1V5SJX5</accession>
<dbReference type="Proteomes" id="UP000485569">
    <property type="component" value="Unassembled WGS sequence"/>
</dbReference>
<evidence type="ECO:0000256" key="4">
    <source>
        <dbReference type="ARBA" id="ARBA00023239"/>
    </source>
</evidence>
<dbReference type="PANTHER" id="PTHR30246:SF1">
    <property type="entry name" value="2-DEHYDRO-3-DEOXY-6-PHOSPHOGALACTONATE ALDOLASE-RELATED"/>
    <property type="match status" value="1"/>
</dbReference>
<evidence type="ECO:0000256" key="5">
    <source>
        <dbReference type="ARBA" id="ARBA00023277"/>
    </source>
</evidence>
<comment type="caution">
    <text evidence="6">The sequence shown here is derived from an EMBL/GenBank/DDBJ whole genome shotgun (WGS) entry which is preliminary data.</text>
</comment>
<comment type="pathway">
    <text evidence="1">Carbohydrate acid metabolism.</text>
</comment>
<comment type="similarity">
    <text evidence="2">Belongs to the KHG/KDPG aldolase family.</text>
</comment>
<evidence type="ECO:0000256" key="1">
    <source>
        <dbReference type="ARBA" id="ARBA00004761"/>
    </source>
</evidence>
<dbReference type="EMBL" id="MWBQ01000193">
    <property type="protein sequence ID" value="OQA54850.1"/>
    <property type="molecule type" value="Genomic_DNA"/>
</dbReference>